<keyword evidence="6" id="KW-0547">Nucleotide-binding</keyword>
<dbReference type="Gene3D" id="1.10.3090.10">
    <property type="entry name" value="cca-adding enzyme, domain 2"/>
    <property type="match status" value="1"/>
</dbReference>
<evidence type="ECO:0000313" key="11">
    <source>
        <dbReference type="EMBL" id="MCO6049840.1"/>
    </source>
</evidence>
<dbReference type="PANTHER" id="PTHR46173:SF1">
    <property type="entry name" value="CCA TRNA NUCLEOTIDYLTRANSFERASE 1, MITOCHONDRIAL"/>
    <property type="match status" value="1"/>
</dbReference>
<evidence type="ECO:0000256" key="4">
    <source>
        <dbReference type="ARBA" id="ARBA00022695"/>
    </source>
</evidence>
<evidence type="ECO:0000256" key="1">
    <source>
        <dbReference type="ARBA" id="ARBA00001946"/>
    </source>
</evidence>
<accession>A0ABT1C4S8</accession>
<evidence type="ECO:0000313" key="12">
    <source>
        <dbReference type="Proteomes" id="UP001205906"/>
    </source>
</evidence>
<dbReference type="Pfam" id="PF01743">
    <property type="entry name" value="PolyA_pol"/>
    <property type="match status" value="1"/>
</dbReference>
<evidence type="ECO:0000259" key="9">
    <source>
        <dbReference type="Pfam" id="PF01743"/>
    </source>
</evidence>
<feature type="domain" description="tRNA nucleotidyltransferase/poly(A) polymerase RNA and SrmB- binding" evidence="10">
    <location>
        <begin position="188"/>
        <end position="241"/>
    </location>
</feature>
<dbReference type="EMBL" id="JAMXQS010000004">
    <property type="protein sequence ID" value="MCO6049840.1"/>
    <property type="molecule type" value="Genomic_DNA"/>
</dbReference>
<evidence type="ECO:0000256" key="8">
    <source>
        <dbReference type="RuleBase" id="RU003953"/>
    </source>
</evidence>
<dbReference type="Pfam" id="PF12627">
    <property type="entry name" value="PolyA_pol_RNAbd"/>
    <property type="match status" value="1"/>
</dbReference>
<dbReference type="SUPFAM" id="SSF81891">
    <property type="entry name" value="Poly A polymerase C-terminal region-like"/>
    <property type="match status" value="1"/>
</dbReference>
<dbReference type="Gene3D" id="3.30.460.10">
    <property type="entry name" value="Beta Polymerase, domain 2"/>
    <property type="match status" value="1"/>
</dbReference>
<keyword evidence="2 8" id="KW-0808">Transferase</keyword>
<dbReference type="PANTHER" id="PTHR46173">
    <property type="entry name" value="CCA TRNA NUCLEOTIDYLTRANSFERASE 1, MITOCHONDRIAL"/>
    <property type="match status" value="1"/>
</dbReference>
<keyword evidence="12" id="KW-1185">Reference proteome</keyword>
<name>A0ABT1C4S8_9HYPH</name>
<keyword evidence="3" id="KW-0819">tRNA processing</keyword>
<keyword evidence="7" id="KW-0460">Magnesium</keyword>
<evidence type="ECO:0000259" key="10">
    <source>
        <dbReference type="Pfam" id="PF12627"/>
    </source>
</evidence>
<dbReference type="RefSeq" id="WP_252818001.1">
    <property type="nucleotide sequence ID" value="NZ_JAMXQS010000004.1"/>
</dbReference>
<keyword evidence="4" id="KW-0548">Nucleotidyltransferase</keyword>
<dbReference type="InterPro" id="IPR002646">
    <property type="entry name" value="PolA_pol_head_dom"/>
</dbReference>
<reference evidence="11 12" key="1">
    <citation type="submission" date="2022-06" db="EMBL/GenBank/DDBJ databases">
        <title>Mesorhizobium sp. strain RP14 Genome sequencing and assembly.</title>
        <authorList>
            <person name="Kim I."/>
        </authorList>
    </citation>
    <scope>NUCLEOTIDE SEQUENCE [LARGE SCALE GENOMIC DNA]</scope>
    <source>
        <strain evidence="12">RP14(2022)</strain>
    </source>
</reference>
<proteinExistence type="inferred from homology"/>
<comment type="similarity">
    <text evidence="8">Belongs to the tRNA nucleotidyltransferase/poly(A) polymerase family.</text>
</comment>
<gene>
    <name evidence="11" type="ORF">NGM99_08540</name>
</gene>
<keyword evidence="8" id="KW-0694">RNA-binding</keyword>
<evidence type="ECO:0000256" key="2">
    <source>
        <dbReference type="ARBA" id="ARBA00022679"/>
    </source>
</evidence>
<comment type="cofactor">
    <cofactor evidence="1">
        <name>Mg(2+)</name>
        <dbReference type="ChEBI" id="CHEBI:18420"/>
    </cofactor>
</comment>
<evidence type="ECO:0000256" key="6">
    <source>
        <dbReference type="ARBA" id="ARBA00022741"/>
    </source>
</evidence>
<evidence type="ECO:0000256" key="3">
    <source>
        <dbReference type="ARBA" id="ARBA00022694"/>
    </source>
</evidence>
<evidence type="ECO:0000256" key="7">
    <source>
        <dbReference type="ARBA" id="ARBA00022842"/>
    </source>
</evidence>
<dbReference type="InterPro" id="IPR043519">
    <property type="entry name" value="NT_sf"/>
</dbReference>
<dbReference type="Proteomes" id="UP001205906">
    <property type="component" value="Unassembled WGS sequence"/>
</dbReference>
<organism evidence="11 12">
    <name type="scientific">Mesorhizobium liriopis</name>
    <dbReference type="NCBI Taxonomy" id="2953882"/>
    <lineage>
        <taxon>Bacteria</taxon>
        <taxon>Pseudomonadati</taxon>
        <taxon>Pseudomonadota</taxon>
        <taxon>Alphaproteobacteria</taxon>
        <taxon>Hyphomicrobiales</taxon>
        <taxon>Phyllobacteriaceae</taxon>
        <taxon>Mesorhizobium</taxon>
    </lineage>
</organism>
<feature type="domain" description="Poly A polymerase head" evidence="9">
    <location>
        <begin position="31"/>
        <end position="153"/>
    </location>
</feature>
<dbReference type="SUPFAM" id="SSF81301">
    <property type="entry name" value="Nucleotidyltransferase"/>
    <property type="match status" value="1"/>
</dbReference>
<dbReference type="CDD" id="cd05398">
    <property type="entry name" value="NT_ClassII-CCAase"/>
    <property type="match status" value="1"/>
</dbReference>
<dbReference type="InterPro" id="IPR050264">
    <property type="entry name" value="Bact_CCA-adding_enz_type3_sf"/>
</dbReference>
<keyword evidence="5" id="KW-0479">Metal-binding</keyword>
<protein>
    <submittedName>
        <fullName evidence="11">CCA tRNA nucleotidyltransferase</fullName>
    </submittedName>
</protein>
<sequence>MTRIDPSHAPWLADEGLQKLLAVLSADGEEARVAGGAVRNALLGEPISDIDIATTNLPEETVRRAKASGFKPVPTGFDHGTVTVVVDGRPFEVTTLRADVETDGRHAVVHFGRDWQTDADRRDLTINALYCDAEGEVLDLVGGLADIETRTIRFIGDPETRIREDALRILRFFRFFASYGKGRPDAEGLKACARLKELVDTLSAERVWSELRKLLGASDPSRAMLWMRQSGVLSRVLPESAKWGIDAIHGLVAAEQALGWTPDALLRLESIVPPDAARMEGLAGRLKLSKAETARLRNWAMAEPVSPSLADLSLRQRIYRGDRQGILDRLHLTIASLRQQAENDGAKLPDLAALTRLEAIARDWPLPRFPIGGRDLSHVGYEAGPKLGKELARLEEEWMASGFALSVEALLDRAKPVED</sequence>
<dbReference type="InterPro" id="IPR032828">
    <property type="entry name" value="PolyA_RNA-bd"/>
</dbReference>
<comment type="caution">
    <text evidence="11">The sequence shown here is derived from an EMBL/GenBank/DDBJ whole genome shotgun (WGS) entry which is preliminary data.</text>
</comment>
<evidence type="ECO:0000256" key="5">
    <source>
        <dbReference type="ARBA" id="ARBA00022723"/>
    </source>
</evidence>